<dbReference type="CDD" id="cd01116">
    <property type="entry name" value="P_permease"/>
    <property type="match status" value="1"/>
</dbReference>
<gene>
    <name evidence="10" type="ORF">J2S63_000205</name>
</gene>
<feature type="transmembrane region" description="Helical" evidence="8">
    <location>
        <begin position="137"/>
        <end position="156"/>
    </location>
</feature>
<keyword evidence="6 8" id="KW-1133">Transmembrane helix</keyword>
<evidence type="ECO:0000256" key="5">
    <source>
        <dbReference type="ARBA" id="ARBA00022692"/>
    </source>
</evidence>
<feature type="transmembrane region" description="Helical" evidence="8">
    <location>
        <begin position="26"/>
        <end position="48"/>
    </location>
</feature>
<evidence type="ECO:0000256" key="7">
    <source>
        <dbReference type="ARBA" id="ARBA00023136"/>
    </source>
</evidence>
<evidence type="ECO:0000256" key="1">
    <source>
        <dbReference type="ARBA" id="ARBA00004651"/>
    </source>
</evidence>
<keyword evidence="11" id="KW-1185">Reference proteome</keyword>
<feature type="transmembrane region" description="Helical" evidence="8">
    <location>
        <begin position="97"/>
        <end position="125"/>
    </location>
</feature>
<feature type="transmembrane region" description="Helical" evidence="8">
    <location>
        <begin position="363"/>
        <end position="391"/>
    </location>
</feature>
<comment type="caution">
    <text evidence="10">The sequence shown here is derived from an EMBL/GenBank/DDBJ whole genome shotgun (WGS) entry which is preliminary data.</text>
</comment>
<name>A0ABU2BPS9_9ACTN</name>
<evidence type="ECO:0000259" key="9">
    <source>
        <dbReference type="Pfam" id="PF03600"/>
    </source>
</evidence>
<dbReference type="InterPro" id="IPR051475">
    <property type="entry name" value="Diverse_Ion_Transporter"/>
</dbReference>
<dbReference type="Pfam" id="PF03600">
    <property type="entry name" value="CitMHS"/>
    <property type="match status" value="1"/>
</dbReference>
<protein>
    <submittedName>
        <fullName evidence="10">Na+/H+ antiporter NhaD/arsenite permease-like protein</fullName>
    </submittedName>
</protein>
<dbReference type="PANTHER" id="PTHR43568:SF1">
    <property type="entry name" value="P PROTEIN"/>
    <property type="match status" value="1"/>
</dbReference>
<keyword evidence="3" id="KW-0813">Transport</keyword>
<organism evidence="10 11">
    <name type="scientific">Nocardioides marmoribigeumensis</name>
    <dbReference type="NCBI Taxonomy" id="433649"/>
    <lineage>
        <taxon>Bacteria</taxon>
        <taxon>Bacillati</taxon>
        <taxon>Actinomycetota</taxon>
        <taxon>Actinomycetes</taxon>
        <taxon>Propionibacteriales</taxon>
        <taxon>Nocardioidaceae</taxon>
        <taxon>Nocardioides</taxon>
    </lineage>
</organism>
<comment type="subcellular location">
    <subcellularLocation>
        <location evidence="1">Cell membrane</location>
        <topology evidence="1">Multi-pass membrane protein</topology>
    </subcellularLocation>
</comment>
<dbReference type="PANTHER" id="PTHR43568">
    <property type="entry name" value="P PROTEIN"/>
    <property type="match status" value="1"/>
</dbReference>
<accession>A0ABU2BPS9</accession>
<dbReference type="Proteomes" id="UP001183648">
    <property type="component" value="Unassembled WGS sequence"/>
</dbReference>
<evidence type="ECO:0000256" key="3">
    <source>
        <dbReference type="ARBA" id="ARBA00022448"/>
    </source>
</evidence>
<feature type="transmembrane region" description="Helical" evidence="8">
    <location>
        <begin position="176"/>
        <end position="198"/>
    </location>
</feature>
<evidence type="ECO:0000256" key="2">
    <source>
        <dbReference type="ARBA" id="ARBA00009843"/>
    </source>
</evidence>
<dbReference type="EMBL" id="JAVDYG010000001">
    <property type="protein sequence ID" value="MDR7360652.1"/>
    <property type="molecule type" value="Genomic_DNA"/>
</dbReference>
<feature type="transmembrane region" description="Helical" evidence="8">
    <location>
        <begin position="316"/>
        <end position="333"/>
    </location>
</feature>
<feature type="transmembrane region" description="Helical" evidence="8">
    <location>
        <begin position="281"/>
        <end position="304"/>
    </location>
</feature>
<dbReference type="InterPro" id="IPR000802">
    <property type="entry name" value="Arsenical_pump_ArsB"/>
</dbReference>
<keyword evidence="7 8" id="KW-0472">Membrane</keyword>
<feature type="transmembrane region" description="Helical" evidence="8">
    <location>
        <begin position="403"/>
        <end position="424"/>
    </location>
</feature>
<sequence>MILTSAAVSIFLVSYAFIATERVHRVAGALGGVAAMTVIGLVDAETAFFDPHTGIDWNVVFLLFGMMVIVGVLKQTGLFEFLALWAAQRSGGQPYKLLVLLVLVTATVSPILDNVTCVLLVAPVTLSVCRRLGTSPAPYLISLILAANIGGTATLIGDPPNIIIGSRAGLTFDDFLVHSLPLTVILLGFFLLLARLLFRHDLQAPVSVEALADLRPAEAITNVRMLVRCLVVLGLVMVAFSLHTMLHLDPSVVAMMGAGATVVVSRTTPEEFLEEVEWGTLAFFMALFVLVGSLVEVGIIGAVGEWAADAMGQRELLAATVLLFGSGVVGAFVDNIPYSTATAPIVEDMVAATSSSGADSPLWWAFVFGADLGGNATAVAAGANVVVLGIAAKAGSPISFWGFTKYGVVVTAATLVVAWGYVYLRYFVLA</sequence>
<evidence type="ECO:0000256" key="8">
    <source>
        <dbReference type="SAM" id="Phobius"/>
    </source>
</evidence>
<feature type="domain" description="Citrate transporter-like" evidence="9">
    <location>
        <begin position="15"/>
        <end position="369"/>
    </location>
</feature>
<reference evidence="10 11" key="1">
    <citation type="submission" date="2023-07" db="EMBL/GenBank/DDBJ databases">
        <title>Sequencing the genomes of 1000 actinobacteria strains.</title>
        <authorList>
            <person name="Klenk H.-P."/>
        </authorList>
    </citation>
    <scope>NUCLEOTIDE SEQUENCE [LARGE SCALE GENOMIC DNA]</scope>
    <source>
        <strain evidence="10 11">DSM 19426</strain>
    </source>
</reference>
<evidence type="ECO:0000256" key="6">
    <source>
        <dbReference type="ARBA" id="ARBA00022989"/>
    </source>
</evidence>
<keyword evidence="5 8" id="KW-0812">Transmembrane</keyword>
<evidence type="ECO:0000256" key="4">
    <source>
        <dbReference type="ARBA" id="ARBA00022475"/>
    </source>
</evidence>
<dbReference type="InterPro" id="IPR004680">
    <property type="entry name" value="Cit_transptr-like_dom"/>
</dbReference>
<dbReference type="RefSeq" id="WP_310297431.1">
    <property type="nucleotide sequence ID" value="NZ_BAAAPS010000011.1"/>
</dbReference>
<evidence type="ECO:0000313" key="10">
    <source>
        <dbReference type="EMBL" id="MDR7360652.1"/>
    </source>
</evidence>
<feature type="transmembrane region" description="Helical" evidence="8">
    <location>
        <begin position="60"/>
        <end position="85"/>
    </location>
</feature>
<evidence type="ECO:0000313" key="11">
    <source>
        <dbReference type="Proteomes" id="UP001183648"/>
    </source>
</evidence>
<keyword evidence="4" id="KW-1003">Cell membrane</keyword>
<comment type="similarity">
    <text evidence="2">Belongs to the CitM (TC 2.A.11) transporter family.</text>
</comment>
<feature type="transmembrane region" description="Helical" evidence="8">
    <location>
        <begin position="225"/>
        <end position="246"/>
    </location>
</feature>
<proteinExistence type="inferred from homology"/>
<dbReference type="PRINTS" id="PR00758">
    <property type="entry name" value="ARSENICPUMP"/>
</dbReference>